<protein>
    <recommendedName>
        <fullName evidence="4">DUF35 domain-containing protein</fullName>
    </recommendedName>
</protein>
<feature type="domain" description="ChsH2 C-terminal OB-fold" evidence="1">
    <location>
        <begin position="48"/>
        <end position="109"/>
    </location>
</feature>
<dbReference type="InterPro" id="IPR002878">
    <property type="entry name" value="ChsH2_C"/>
</dbReference>
<name>X0YFF1_9ZZZZ</name>
<proteinExistence type="predicted"/>
<evidence type="ECO:0008006" key="4">
    <source>
        <dbReference type="Google" id="ProtNLM"/>
    </source>
</evidence>
<comment type="caution">
    <text evidence="3">The sequence shown here is derived from an EMBL/GenBank/DDBJ whole genome shotgun (WGS) entry which is preliminary data.</text>
</comment>
<organism evidence="3">
    <name type="scientific">marine sediment metagenome</name>
    <dbReference type="NCBI Taxonomy" id="412755"/>
    <lineage>
        <taxon>unclassified sequences</taxon>
        <taxon>metagenomes</taxon>
        <taxon>ecological metagenomes</taxon>
    </lineage>
</organism>
<feature type="domain" description="ChsH2 rubredoxin-like zinc ribbon" evidence="2">
    <location>
        <begin position="12"/>
        <end position="44"/>
    </location>
</feature>
<dbReference type="InterPro" id="IPR022002">
    <property type="entry name" value="ChsH2_Znr"/>
</dbReference>
<evidence type="ECO:0000259" key="1">
    <source>
        <dbReference type="Pfam" id="PF01796"/>
    </source>
</evidence>
<dbReference type="EMBL" id="BARS01043057">
    <property type="protein sequence ID" value="GAG35551.1"/>
    <property type="molecule type" value="Genomic_DNA"/>
</dbReference>
<dbReference type="Pfam" id="PF12172">
    <property type="entry name" value="zf-ChsH2"/>
    <property type="match status" value="1"/>
</dbReference>
<dbReference type="AlphaFoldDB" id="X0YFF1"/>
<sequence>MPPARSWRTYPQNYRLEAARCTKCGKVFFPPRLICNKCHGRQFEHFNMRGTGKVVTHTVIRTPADEFSGLAPFAVGIIELDDGARVTTQIADAAFDEIKIGMPVKLEFRRHYSEGEAGMIHYGHKAVPLRIAD</sequence>
<dbReference type="PANTHER" id="PTHR34075:SF5">
    <property type="entry name" value="BLR3430 PROTEIN"/>
    <property type="match status" value="1"/>
</dbReference>
<accession>X0YFF1</accession>
<dbReference type="Gene3D" id="6.10.30.10">
    <property type="match status" value="1"/>
</dbReference>
<dbReference type="InterPro" id="IPR052513">
    <property type="entry name" value="Thioester_dehydratase-like"/>
</dbReference>
<dbReference type="InterPro" id="IPR012340">
    <property type="entry name" value="NA-bd_OB-fold"/>
</dbReference>
<evidence type="ECO:0000259" key="2">
    <source>
        <dbReference type="Pfam" id="PF12172"/>
    </source>
</evidence>
<dbReference type="Pfam" id="PF01796">
    <property type="entry name" value="OB_ChsH2_C"/>
    <property type="match status" value="1"/>
</dbReference>
<dbReference type="SUPFAM" id="SSF50249">
    <property type="entry name" value="Nucleic acid-binding proteins"/>
    <property type="match status" value="1"/>
</dbReference>
<gene>
    <name evidence="3" type="ORF">S01H1_65243</name>
</gene>
<evidence type="ECO:0000313" key="3">
    <source>
        <dbReference type="EMBL" id="GAG35551.1"/>
    </source>
</evidence>
<dbReference type="PANTHER" id="PTHR34075">
    <property type="entry name" value="BLR3430 PROTEIN"/>
    <property type="match status" value="1"/>
</dbReference>
<reference evidence="3" key="1">
    <citation type="journal article" date="2014" name="Front. Microbiol.">
        <title>High frequency of phylogenetically diverse reductive dehalogenase-homologous genes in deep subseafloor sedimentary metagenomes.</title>
        <authorList>
            <person name="Kawai M."/>
            <person name="Futagami T."/>
            <person name="Toyoda A."/>
            <person name="Takaki Y."/>
            <person name="Nishi S."/>
            <person name="Hori S."/>
            <person name="Arai W."/>
            <person name="Tsubouchi T."/>
            <person name="Morono Y."/>
            <person name="Uchiyama I."/>
            <person name="Ito T."/>
            <person name="Fujiyama A."/>
            <person name="Inagaki F."/>
            <person name="Takami H."/>
        </authorList>
    </citation>
    <scope>NUCLEOTIDE SEQUENCE</scope>
    <source>
        <strain evidence="3">Expedition CK06-06</strain>
    </source>
</reference>